<accession>A0A4Y2HDX6</accession>
<dbReference type="InterPro" id="IPR000477">
    <property type="entry name" value="RT_dom"/>
</dbReference>
<dbReference type="SUPFAM" id="SSF56672">
    <property type="entry name" value="DNA/RNA polymerases"/>
    <property type="match status" value="1"/>
</dbReference>
<dbReference type="AlphaFoldDB" id="A0A4Y2HDX6"/>
<evidence type="ECO:0000259" key="1">
    <source>
        <dbReference type="PROSITE" id="PS50878"/>
    </source>
</evidence>
<dbReference type="Proteomes" id="UP000499080">
    <property type="component" value="Unassembled WGS sequence"/>
</dbReference>
<feature type="domain" description="Reverse transcriptase" evidence="1">
    <location>
        <begin position="1"/>
        <end position="181"/>
    </location>
</feature>
<dbReference type="GO" id="GO:0003964">
    <property type="term" value="F:RNA-directed DNA polymerase activity"/>
    <property type="evidence" value="ECO:0007669"/>
    <property type="project" value="UniProtKB-KW"/>
</dbReference>
<protein>
    <submittedName>
        <fullName evidence="2">RNA-directed DNA polymerase from mobile element jockey</fullName>
    </submittedName>
</protein>
<gene>
    <name evidence="2" type="primary">jockeypol_84</name>
    <name evidence="2" type="ORF">AVEN_73795_1</name>
</gene>
<organism evidence="2 3">
    <name type="scientific">Araneus ventricosus</name>
    <name type="common">Orbweaver spider</name>
    <name type="synonym">Epeira ventricosa</name>
    <dbReference type="NCBI Taxonomy" id="182803"/>
    <lineage>
        <taxon>Eukaryota</taxon>
        <taxon>Metazoa</taxon>
        <taxon>Ecdysozoa</taxon>
        <taxon>Arthropoda</taxon>
        <taxon>Chelicerata</taxon>
        <taxon>Arachnida</taxon>
        <taxon>Araneae</taxon>
        <taxon>Araneomorphae</taxon>
        <taxon>Entelegynae</taxon>
        <taxon>Araneoidea</taxon>
        <taxon>Araneidae</taxon>
        <taxon>Araneus</taxon>
    </lineage>
</organism>
<keyword evidence="3" id="KW-1185">Reference proteome</keyword>
<dbReference type="PROSITE" id="PS50878">
    <property type="entry name" value="RT_POL"/>
    <property type="match status" value="1"/>
</dbReference>
<dbReference type="Pfam" id="PF00078">
    <property type="entry name" value="RVT_1"/>
    <property type="match status" value="1"/>
</dbReference>
<dbReference type="InterPro" id="IPR043502">
    <property type="entry name" value="DNA/RNA_pol_sf"/>
</dbReference>
<sequence length="219" mass="25518">MAGFMRCENTGVVFLDIQKAFHRVWVEGLIHKLIKYKIPTPLIHLIAFYLNKRKFKVKVKNALSDTHTIKEGIPQGWGISPTLYSLFVNDIPKCNKTKLGLYADDTAILVKNKNYRYVEVTLNRHLALLNDRFLKWKIAINVDKIEAVFFAQGRKRHKPNMHINDQATTWSQQAKYLGVTLDSKLTWKIHITAVKNKFRAVSRKLYRLLARNSDLNREI</sequence>
<reference evidence="2 3" key="1">
    <citation type="journal article" date="2019" name="Sci. Rep.">
        <title>Orb-weaving spider Araneus ventricosus genome elucidates the spidroin gene catalogue.</title>
        <authorList>
            <person name="Kono N."/>
            <person name="Nakamura H."/>
            <person name="Ohtoshi R."/>
            <person name="Moran D.A.P."/>
            <person name="Shinohara A."/>
            <person name="Yoshida Y."/>
            <person name="Fujiwara M."/>
            <person name="Mori M."/>
            <person name="Tomita M."/>
            <person name="Arakawa K."/>
        </authorList>
    </citation>
    <scope>NUCLEOTIDE SEQUENCE [LARGE SCALE GENOMIC DNA]</scope>
</reference>
<dbReference type="EMBL" id="BGPR01001872">
    <property type="protein sequence ID" value="GBM63517.1"/>
    <property type="molecule type" value="Genomic_DNA"/>
</dbReference>
<comment type="caution">
    <text evidence="2">The sequence shown here is derived from an EMBL/GenBank/DDBJ whole genome shotgun (WGS) entry which is preliminary data.</text>
</comment>
<dbReference type="PANTHER" id="PTHR36688:SF1">
    <property type="entry name" value="ENDONUCLEASE_EXONUCLEASE_PHOSPHATASE DOMAIN-CONTAINING PROTEIN"/>
    <property type="match status" value="1"/>
</dbReference>
<dbReference type="InterPro" id="IPR052560">
    <property type="entry name" value="RdDP_mobile_element"/>
</dbReference>
<name>A0A4Y2HDX6_ARAVE</name>
<dbReference type="PANTHER" id="PTHR36688">
    <property type="entry name" value="ENDO/EXONUCLEASE/PHOSPHATASE DOMAIN-CONTAINING PROTEIN"/>
    <property type="match status" value="1"/>
</dbReference>
<evidence type="ECO:0000313" key="2">
    <source>
        <dbReference type="EMBL" id="GBM63517.1"/>
    </source>
</evidence>
<proteinExistence type="predicted"/>
<keyword evidence="2" id="KW-0695">RNA-directed DNA polymerase</keyword>
<dbReference type="OrthoDB" id="416454at2759"/>
<evidence type="ECO:0000313" key="3">
    <source>
        <dbReference type="Proteomes" id="UP000499080"/>
    </source>
</evidence>
<keyword evidence="2" id="KW-0808">Transferase</keyword>
<keyword evidence="2" id="KW-0548">Nucleotidyltransferase</keyword>